<dbReference type="InterPro" id="IPR003615">
    <property type="entry name" value="HNH_nuc"/>
</dbReference>
<dbReference type="EMBL" id="AP024563">
    <property type="protein sequence ID" value="BCU07497.1"/>
    <property type="molecule type" value="Genomic_DNA"/>
</dbReference>
<dbReference type="InterPro" id="IPR047693">
    <property type="entry name" value="RNA-guided_IscB-like"/>
</dbReference>
<proteinExistence type="predicted"/>
<keyword evidence="3" id="KW-1185">Reference proteome</keyword>
<dbReference type="InterPro" id="IPR002711">
    <property type="entry name" value="HNH"/>
</dbReference>
<protein>
    <recommendedName>
        <fullName evidence="1">HNH nuclease domain-containing protein</fullName>
    </recommendedName>
</protein>
<dbReference type="InterPro" id="IPR052892">
    <property type="entry name" value="NA-targeting_endonuclease"/>
</dbReference>
<reference evidence="2 3" key="1">
    <citation type="submission" date="2021-04" db="EMBL/GenBank/DDBJ databases">
        <title>Complete genome sequencing of Allochromatium tepidum strain NZ.</title>
        <authorList>
            <person name="Tsukatani Y."/>
            <person name="Mori H."/>
        </authorList>
    </citation>
    <scope>NUCLEOTIDE SEQUENCE [LARGE SCALE GENOMIC DNA]</scope>
    <source>
        <strain evidence="2 3">NZ</strain>
    </source>
</reference>
<dbReference type="PANTHER" id="PTHR33877:SF2">
    <property type="entry name" value="OS07G0170200 PROTEIN"/>
    <property type="match status" value="1"/>
</dbReference>
<evidence type="ECO:0000313" key="2">
    <source>
        <dbReference type="EMBL" id="BCU07497.1"/>
    </source>
</evidence>
<gene>
    <name evidence="2" type="ORF">Atep_21740</name>
</gene>
<dbReference type="PANTHER" id="PTHR33877">
    <property type="entry name" value="SLL1193 PROTEIN"/>
    <property type="match status" value="1"/>
</dbReference>
<accession>A0ABN6GCB0</accession>
<organism evidence="2 3">
    <name type="scientific">Allochromatium tepidum</name>
    <dbReference type="NCBI Taxonomy" id="553982"/>
    <lineage>
        <taxon>Bacteria</taxon>
        <taxon>Pseudomonadati</taxon>
        <taxon>Pseudomonadota</taxon>
        <taxon>Gammaproteobacteria</taxon>
        <taxon>Chromatiales</taxon>
        <taxon>Chromatiaceae</taxon>
        <taxon>Allochromatium</taxon>
    </lineage>
</organism>
<sequence>MLVSFVKRPPIGSRRLTQMRATRKMAVFVLDKQKRPLMPCTEKRARLLLERGRAVVVRPAPFTIRLKDRLGGAVQPLRLKLDPGSRVTGPALVRESETCDPDTGAVERLEHGLWFGELAHRGHQIRDALTLRRQYRRARRARKTRYRAPRFLNRTRREGRLPPSLQHRLDTTVNWVRRLCRIAPISALSQELVRFDTQAMQNPEIRGVEYQQGELAGYEVREYLLEKWNRTCAYCGATHVPLEIEHIIPKSRGGSDRISNLTLACRACNQRKGNRSIEDFLQRQPALLHRIRTQAKAPLRDAAAVNATRWALFAALKATGLAVETGSGGRTKFNRTRLDIPKTHALDAACVGAVDQLRDWNRPVLAIRATGRGAYSRTHTSGNGFPRGYLTREKRVHGFQTGDWVRAEVPKGKKAGVHVGRVAVRRTGSFNIQTQGGTVQGISYRHCRLLQRADGYGYSFQPKPQTEEARRAA</sequence>
<name>A0ABN6GCB0_9GAMM</name>
<evidence type="ECO:0000259" key="1">
    <source>
        <dbReference type="SMART" id="SM00507"/>
    </source>
</evidence>
<dbReference type="Gene3D" id="1.10.30.50">
    <property type="match status" value="1"/>
</dbReference>
<dbReference type="Pfam" id="PF01844">
    <property type="entry name" value="HNH"/>
    <property type="match status" value="1"/>
</dbReference>
<feature type="domain" description="HNH nuclease" evidence="1">
    <location>
        <begin position="219"/>
        <end position="270"/>
    </location>
</feature>
<dbReference type="Pfam" id="PF14239">
    <property type="entry name" value="RRXRR"/>
    <property type="match status" value="1"/>
</dbReference>
<dbReference type="SMART" id="SM00507">
    <property type="entry name" value="HNHc"/>
    <property type="match status" value="1"/>
</dbReference>
<dbReference type="Proteomes" id="UP000680679">
    <property type="component" value="Chromosome"/>
</dbReference>
<evidence type="ECO:0000313" key="3">
    <source>
        <dbReference type="Proteomes" id="UP000680679"/>
    </source>
</evidence>
<dbReference type="InterPro" id="IPR025938">
    <property type="entry name" value="RRXRR_dom"/>
</dbReference>
<dbReference type="NCBIfam" id="NF040563">
    <property type="entry name" value="guided_IscB"/>
    <property type="match status" value="1"/>
</dbReference>
<dbReference type="CDD" id="cd00085">
    <property type="entry name" value="HNHc"/>
    <property type="match status" value="1"/>
</dbReference>